<dbReference type="InterPro" id="IPR001841">
    <property type="entry name" value="Znf_RING"/>
</dbReference>
<dbReference type="PANTHER" id="PTHR45969:SF69">
    <property type="entry name" value="FINGER DOMAIN PROTEIN, PUTATIVE (AFU_ORTHOLOGUE AFUA_3G12190)-RELATED"/>
    <property type="match status" value="1"/>
</dbReference>
<dbReference type="AlphaFoldDB" id="V4L1K1"/>
<evidence type="ECO:0000313" key="6">
    <source>
        <dbReference type="EMBL" id="ESQ37499.1"/>
    </source>
</evidence>
<keyword evidence="2 4" id="KW-0863">Zinc-finger</keyword>
<sequence>METAAVSVDVFARAFSQDPSLGFLSTAVISLNREFEEFLVDENGGNVSSLGSYPASNSRPDREISLKLQNFTPNHIYKHLQNRFHDHVLSRQICDRMVVEAEKQSQSVPLSMVVSVKLTQKVFIVVPCNSTTDFETESCVICFENLSESESETKPICELPNCPHRFHEECFLEWYLDRQNNSCPLCRQSIY</sequence>
<evidence type="ECO:0000256" key="3">
    <source>
        <dbReference type="ARBA" id="ARBA00022833"/>
    </source>
</evidence>
<accession>V4L1K1</accession>
<dbReference type="GO" id="GO:0016567">
    <property type="term" value="P:protein ubiquitination"/>
    <property type="evidence" value="ECO:0007669"/>
    <property type="project" value="TreeGrafter"/>
</dbReference>
<dbReference type="Pfam" id="PF13639">
    <property type="entry name" value="zf-RING_2"/>
    <property type="match status" value="1"/>
</dbReference>
<protein>
    <recommendedName>
        <fullName evidence="5">RING-type domain-containing protein</fullName>
    </recommendedName>
</protein>
<keyword evidence="7" id="KW-1185">Reference proteome</keyword>
<dbReference type="SUPFAM" id="SSF57850">
    <property type="entry name" value="RING/U-box"/>
    <property type="match status" value="1"/>
</dbReference>
<dbReference type="PANTHER" id="PTHR45969">
    <property type="entry name" value="RING ZINC FINGER PROTEIN-RELATED"/>
    <property type="match status" value="1"/>
</dbReference>
<evidence type="ECO:0000256" key="1">
    <source>
        <dbReference type="ARBA" id="ARBA00022723"/>
    </source>
</evidence>
<evidence type="ECO:0000313" key="7">
    <source>
        <dbReference type="Proteomes" id="UP000030689"/>
    </source>
</evidence>
<keyword evidence="3" id="KW-0862">Zinc</keyword>
<dbReference type="OrthoDB" id="1045959at2759"/>
<proteinExistence type="predicted"/>
<dbReference type="OMA" id="GHNNSCP"/>
<dbReference type="GO" id="GO:0008270">
    <property type="term" value="F:zinc ion binding"/>
    <property type="evidence" value="ECO:0007669"/>
    <property type="project" value="UniProtKB-KW"/>
</dbReference>
<dbReference type="Gene3D" id="3.30.40.10">
    <property type="entry name" value="Zinc/RING finger domain, C3HC4 (zinc finger)"/>
    <property type="match status" value="1"/>
</dbReference>
<gene>
    <name evidence="6" type="ORF">EUTSA_v10003018mg</name>
</gene>
<dbReference type="GO" id="GO:0061630">
    <property type="term" value="F:ubiquitin protein ligase activity"/>
    <property type="evidence" value="ECO:0007669"/>
    <property type="project" value="TreeGrafter"/>
</dbReference>
<dbReference type="PROSITE" id="PS50089">
    <property type="entry name" value="ZF_RING_2"/>
    <property type="match status" value="1"/>
</dbReference>
<dbReference type="InterPro" id="IPR013083">
    <property type="entry name" value="Znf_RING/FYVE/PHD"/>
</dbReference>
<feature type="domain" description="RING-type" evidence="5">
    <location>
        <begin position="139"/>
        <end position="187"/>
    </location>
</feature>
<dbReference type="EMBL" id="KI517609">
    <property type="protein sequence ID" value="ESQ37499.1"/>
    <property type="molecule type" value="Genomic_DNA"/>
</dbReference>
<organism evidence="6 7">
    <name type="scientific">Eutrema salsugineum</name>
    <name type="common">Saltwater cress</name>
    <name type="synonym">Sisymbrium salsugineum</name>
    <dbReference type="NCBI Taxonomy" id="72664"/>
    <lineage>
        <taxon>Eukaryota</taxon>
        <taxon>Viridiplantae</taxon>
        <taxon>Streptophyta</taxon>
        <taxon>Embryophyta</taxon>
        <taxon>Tracheophyta</taxon>
        <taxon>Spermatophyta</taxon>
        <taxon>Magnoliopsida</taxon>
        <taxon>eudicotyledons</taxon>
        <taxon>Gunneridae</taxon>
        <taxon>Pentapetalae</taxon>
        <taxon>rosids</taxon>
        <taxon>malvids</taxon>
        <taxon>Brassicales</taxon>
        <taxon>Brassicaceae</taxon>
        <taxon>Eutremeae</taxon>
        <taxon>Eutrema</taxon>
    </lineage>
</organism>
<dbReference type="Proteomes" id="UP000030689">
    <property type="component" value="Unassembled WGS sequence"/>
</dbReference>
<evidence type="ECO:0000256" key="4">
    <source>
        <dbReference type="PROSITE-ProRule" id="PRU00175"/>
    </source>
</evidence>
<evidence type="ECO:0000259" key="5">
    <source>
        <dbReference type="PROSITE" id="PS50089"/>
    </source>
</evidence>
<dbReference type="SMART" id="SM00184">
    <property type="entry name" value="RING"/>
    <property type="match status" value="1"/>
</dbReference>
<dbReference type="eggNOG" id="KOG0800">
    <property type="taxonomic scope" value="Eukaryota"/>
</dbReference>
<dbReference type="Gramene" id="ESQ37499">
    <property type="protein sequence ID" value="ESQ37499"/>
    <property type="gene ID" value="EUTSA_v10003018mg"/>
</dbReference>
<evidence type="ECO:0000256" key="2">
    <source>
        <dbReference type="ARBA" id="ARBA00022771"/>
    </source>
</evidence>
<reference evidence="6 7" key="1">
    <citation type="journal article" date="2013" name="Front. Plant Sci.">
        <title>The Reference Genome of the Halophytic Plant Eutrema salsugineum.</title>
        <authorList>
            <person name="Yang R."/>
            <person name="Jarvis D.E."/>
            <person name="Chen H."/>
            <person name="Beilstein M.A."/>
            <person name="Grimwood J."/>
            <person name="Jenkins J."/>
            <person name="Shu S."/>
            <person name="Prochnik S."/>
            <person name="Xin M."/>
            <person name="Ma C."/>
            <person name="Schmutz J."/>
            <person name="Wing R.A."/>
            <person name="Mitchell-Olds T."/>
            <person name="Schumaker K.S."/>
            <person name="Wang X."/>
        </authorList>
    </citation>
    <scope>NUCLEOTIDE SEQUENCE [LARGE SCALE GENOMIC DNA]</scope>
</reference>
<name>V4L1K1_EUTSA</name>
<dbReference type="KEGG" id="eus:EUTSA_v10003018mg"/>
<keyword evidence="1" id="KW-0479">Metal-binding</keyword>